<protein>
    <recommendedName>
        <fullName evidence="1">non-specific serine/threonine protein kinase</fullName>
        <ecNumber evidence="1">2.7.11.1</ecNumber>
    </recommendedName>
</protein>
<feature type="domain" description="Protein kinase" evidence="8">
    <location>
        <begin position="41"/>
        <end position="302"/>
    </location>
</feature>
<feature type="transmembrane region" description="Helical" evidence="7">
    <location>
        <begin position="377"/>
        <end position="404"/>
    </location>
</feature>
<keyword evidence="7" id="KW-1133">Transmembrane helix</keyword>
<evidence type="ECO:0000256" key="2">
    <source>
        <dbReference type="ARBA" id="ARBA00022527"/>
    </source>
</evidence>
<sequence length="603" mass="65066">MGDTGSTHITQYTKRRRAVVSADQISDDSETGQPEMLLGRYRVLARCGHGGFGTVCTCWDTRLQRRVAIKRMPLTDIAAHQGILTSTIDEALAEARTACLLAHPNIVSVHDFESDETYAYLVMEFVDGLNLSELLARVEGGTLTHDELAHVVASLGRALAYAHENGVLHLDIKPTNVMIDRQGTVKLADFGMATLASATGYGDARGGTVGYMPPEQIEGFLVDERADVFSLAAVVRQALTGHNIYAGKSAKESLTRMLKQPHTLETEDPTLSRAAIDELNQALSYDSARRPADVAEFSNSLSYELGDRTAGEKSLRELIGQTREEEDGPLDDTRLPLDVRYPWLFSALSRIASAATTALLVFPLLKALVPESLSFQLTGVVLSAAAAALWTPLGSALVLSAFIYALASISPTSTSFPLAAISTLLSGTWWILAGRTNRFATSAGLFPALFPMCVAAPGLAGAVLKPLPACLTGAFGYLFGIAFSKAMPLQFAATPLFFDLLSAMSRTSFWIMCLGCALSSYVAALVSKKRRRIRMVFGQIVGLVLFLGTIFLASYVENKSFLPSVSWVPIIFAVTLCVLVCIVIVLTGPHSYGREGEDMNELY</sequence>
<keyword evidence="6" id="KW-0067">ATP-binding</keyword>
<dbReference type="EMBL" id="JABZGW010000009">
    <property type="protein sequence ID" value="MBF4807198.1"/>
    <property type="molecule type" value="Genomic_DNA"/>
</dbReference>
<dbReference type="GO" id="GO:0005524">
    <property type="term" value="F:ATP binding"/>
    <property type="evidence" value="ECO:0007669"/>
    <property type="project" value="UniProtKB-KW"/>
</dbReference>
<keyword evidence="3" id="KW-0808">Transferase</keyword>
<dbReference type="GO" id="GO:0004674">
    <property type="term" value="F:protein serine/threonine kinase activity"/>
    <property type="evidence" value="ECO:0007669"/>
    <property type="project" value="UniProtKB-KW"/>
</dbReference>
<dbReference type="Gene3D" id="1.10.510.10">
    <property type="entry name" value="Transferase(Phosphotransferase) domain 1"/>
    <property type="match status" value="1"/>
</dbReference>
<feature type="transmembrane region" description="Helical" evidence="7">
    <location>
        <begin position="467"/>
        <end position="487"/>
    </location>
</feature>
<dbReference type="Gene3D" id="3.30.200.20">
    <property type="entry name" value="Phosphorylase Kinase, domain 1"/>
    <property type="match status" value="1"/>
</dbReference>
<dbReference type="PROSITE" id="PS00108">
    <property type="entry name" value="PROTEIN_KINASE_ST"/>
    <property type="match status" value="1"/>
</dbReference>
<gene>
    <name evidence="9" type="ORF">HXK26_00655</name>
</gene>
<evidence type="ECO:0000256" key="7">
    <source>
        <dbReference type="SAM" id="Phobius"/>
    </source>
</evidence>
<dbReference type="AlphaFoldDB" id="A0A930YMQ6"/>
<evidence type="ECO:0000256" key="1">
    <source>
        <dbReference type="ARBA" id="ARBA00012513"/>
    </source>
</evidence>
<feature type="transmembrane region" description="Helical" evidence="7">
    <location>
        <begin position="567"/>
        <end position="586"/>
    </location>
</feature>
<feature type="transmembrane region" description="Helical" evidence="7">
    <location>
        <begin position="416"/>
        <end position="433"/>
    </location>
</feature>
<name>A0A930YMQ6_9ACTN</name>
<feature type="transmembrane region" description="Helical" evidence="7">
    <location>
        <begin position="507"/>
        <end position="526"/>
    </location>
</feature>
<keyword evidence="4" id="KW-0547">Nucleotide-binding</keyword>
<evidence type="ECO:0000256" key="3">
    <source>
        <dbReference type="ARBA" id="ARBA00022679"/>
    </source>
</evidence>
<accession>A0A930YMQ6</accession>
<keyword evidence="2 9" id="KW-0723">Serine/threonine-protein kinase</keyword>
<evidence type="ECO:0000256" key="6">
    <source>
        <dbReference type="ARBA" id="ARBA00022840"/>
    </source>
</evidence>
<organism evidence="9 10">
    <name type="scientific">Lancefieldella rimae</name>
    <dbReference type="NCBI Taxonomy" id="1383"/>
    <lineage>
        <taxon>Bacteria</taxon>
        <taxon>Bacillati</taxon>
        <taxon>Actinomycetota</taxon>
        <taxon>Coriobacteriia</taxon>
        <taxon>Coriobacteriales</taxon>
        <taxon>Atopobiaceae</taxon>
        <taxon>Lancefieldella</taxon>
    </lineage>
</organism>
<evidence type="ECO:0000313" key="9">
    <source>
        <dbReference type="EMBL" id="MBF4807198.1"/>
    </source>
</evidence>
<keyword evidence="5 9" id="KW-0418">Kinase</keyword>
<dbReference type="InterPro" id="IPR011009">
    <property type="entry name" value="Kinase-like_dom_sf"/>
</dbReference>
<dbReference type="Proteomes" id="UP000698335">
    <property type="component" value="Unassembled WGS sequence"/>
</dbReference>
<dbReference type="SUPFAM" id="SSF56112">
    <property type="entry name" value="Protein kinase-like (PK-like)"/>
    <property type="match status" value="1"/>
</dbReference>
<feature type="transmembrane region" description="Helical" evidence="7">
    <location>
        <begin position="533"/>
        <end position="555"/>
    </location>
</feature>
<keyword evidence="7" id="KW-0812">Transmembrane</keyword>
<dbReference type="InterPro" id="IPR000719">
    <property type="entry name" value="Prot_kinase_dom"/>
</dbReference>
<dbReference type="Pfam" id="PF00069">
    <property type="entry name" value="Pkinase"/>
    <property type="match status" value="1"/>
</dbReference>
<evidence type="ECO:0000256" key="4">
    <source>
        <dbReference type="ARBA" id="ARBA00022741"/>
    </source>
</evidence>
<dbReference type="CDD" id="cd14014">
    <property type="entry name" value="STKc_PknB_like"/>
    <property type="match status" value="1"/>
</dbReference>
<dbReference type="InterPro" id="IPR008271">
    <property type="entry name" value="Ser/Thr_kinase_AS"/>
</dbReference>
<feature type="transmembrane region" description="Helical" evidence="7">
    <location>
        <begin position="439"/>
        <end position="460"/>
    </location>
</feature>
<dbReference type="PANTHER" id="PTHR43289">
    <property type="entry name" value="MITOGEN-ACTIVATED PROTEIN KINASE KINASE KINASE 20-RELATED"/>
    <property type="match status" value="1"/>
</dbReference>
<dbReference type="PROSITE" id="PS50011">
    <property type="entry name" value="PROTEIN_KINASE_DOM"/>
    <property type="match status" value="1"/>
</dbReference>
<proteinExistence type="predicted"/>
<comment type="caution">
    <text evidence="9">The sequence shown here is derived from an EMBL/GenBank/DDBJ whole genome shotgun (WGS) entry which is preliminary data.</text>
</comment>
<dbReference type="SMART" id="SM00220">
    <property type="entry name" value="S_TKc"/>
    <property type="match status" value="1"/>
</dbReference>
<reference evidence="9" key="1">
    <citation type="submission" date="2020-04" db="EMBL/GenBank/DDBJ databases">
        <title>Deep metagenomics examines the oral microbiome during advanced dental caries in children, revealing novel taxa and co-occurrences with host molecules.</title>
        <authorList>
            <person name="Baker J.L."/>
            <person name="Morton J.T."/>
            <person name="Dinis M."/>
            <person name="Alvarez R."/>
            <person name="Tran N.C."/>
            <person name="Knight R."/>
            <person name="Edlund A."/>
        </authorList>
    </citation>
    <scope>NUCLEOTIDE SEQUENCE</scope>
    <source>
        <strain evidence="9">JCVI_38_bin.5</strain>
    </source>
</reference>
<keyword evidence="7" id="KW-0472">Membrane</keyword>
<evidence type="ECO:0000259" key="8">
    <source>
        <dbReference type="PROSITE" id="PS50011"/>
    </source>
</evidence>
<feature type="transmembrane region" description="Helical" evidence="7">
    <location>
        <begin position="343"/>
        <end position="365"/>
    </location>
</feature>
<dbReference type="EC" id="2.7.11.1" evidence="1"/>
<evidence type="ECO:0000313" key="10">
    <source>
        <dbReference type="Proteomes" id="UP000698335"/>
    </source>
</evidence>
<evidence type="ECO:0000256" key="5">
    <source>
        <dbReference type="ARBA" id="ARBA00022777"/>
    </source>
</evidence>
<dbReference type="PANTHER" id="PTHR43289:SF6">
    <property type="entry name" value="SERINE_THREONINE-PROTEIN KINASE NEKL-3"/>
    <property type="match status" value="1"/>
</dbReference>